<dbReference type="Proteomes" id="UP000002630">
    <property type="component" value="Linkage Group LG21"/>
</dbReference>
<dbReference type="EMBL" id="FN649746">
    <property type="protein sequence ID" value="CBJ33176.1"/>
    <property type="molecule type" value="Genomic_DNA"/>
</dbReference>
<accession>D7G166</accession>
<protein>
    <submittedName>
        <fullName evidence="1">6-phosphofructokinase</fullName>
    </submittedName>
</protein>
<dbReference type="OMA" id="SNTHHAY"/>
<dbReference type="SUPFAM" id="SSF53784">
    <property type="entry name" value="Phosphofructokinase"/>
    <property type="match status" value="1"/>
</dbReference>
<organism evidence="1 2">
    <name type="scientific">Ectocarpus siliculosus</name>
    <name type="common">Brown alga</name>
    <name type="synonym">Conferva siliculosa</name>
    <dbReference type="NCBI Taxonomy" id="2880"/>
    <lineage>
        <taxon>Eukaryota</taxon>
        <taxon>Sar</taxon>
        <taxon>Stramenopiles</taxon>
        <taxon>Ochrophyta</taxon>
        <taxon>PX clade</taxon>
        <taxon>Phaeophyceae</taxon>
        <taxon>Ectocarpales</taxon>
        <taxon>Ectocarpaceae</taxon>
        <taxon>Ectocarpus</taxon>
    </lineage>
</organism>
<proteinExistence type="predicted"/>
<reference evidence="1 2" key="1">
    <citation type="journal article" date="2010" name="Nature">
        <title>The Ectocarpus genome and the independent evolution of multicellularity in brown algae.</title>
        <authorList>
            <person name="Cock J.M."/>
            <person name="Sterck L."/>
            <person name="Rouze P."/>
            <person name="Scornet D."/>
            <person name="Allen A.E."/>
            <person name="Amoutzias G."/>
            <person name="Anthouard V."/>
            <person name="Artiguenave F."/>
            <person name="Aury J.M."/>
            <person name="Badger J.H."/>
            <person name="Beszteri B."/>
            <person name="Billiau K."/>
            <person name="Bonnet E."/>
            <person name="Bothwell J.H."/>
            <person name="Bowler C."/>
            <person name="Boyen C."/>
            <person name="Brownlee C."/>
            <person name="Carrano C.J."/>
            <person name="Charrier B."/>
            <person name="Cho G.Y."/>
            <person name="Coelho S.M."/>
            <person name="Collen J."/>
            <person name="Corre E."/>
            <person name="Da Silva C."/>
            <person name="Delage L."/>
            <person name="Delaroque N."/>
            <person name="Dittami S.M."/>
            <person name="Doulbeau S."/>
            <person name="Elias M."/>
            <person name="Farnham G."/>
            <person name="Gachon C.M."/>
            <person name="Gschloessl B."/>
            <person name="Heesch S."/>
            <person name="Jabbari K."/>
            <person name="Jubin C."/>
            <person name="Kawai H."/>
            <person name="Kimura K."/>
            <person name="Kloareg B."/>
            <person name="Kupper F.C."/>
            <person name="Lang D."/>
            <person name="Le Bail A."/>
            <person name="Leblanc C."/>
            <person name="Lerouge P."/>
            <person name="Lohr M."/>
            <person name="Lopez P.J."/>
            <person name="Martens C."/>
            <person name="Maumus F."/>
            <person name="Michel G."/>
            <person name="Miranda-Saavedra D."/>
            <person name="Morales J."/>
            <person name="Moreau H."/>
            <person name="Motomura T."/>
            <person name="Nagasato C."/>
            <person name="Napoli C.A."/>
            <person name="Nelson D.R."/>
            <person name="Nyvall-Collen P."/>
            <person name="Peters A.F."/>
            <person name="Pommier C."/>
            <person name="Potin P."/>
            <person name="Poulain J."/>
            <person name="Quesneville H."/>
            <person name="Read B."/>
            <person name="Rensing S.A."/>
            <person name="Ritter A."/>
            <person name="Rousvoal S."/>
            <person name="Samanta M."/>
            <person name="Samson G."/>
            <person name="Schroeder D.C."/>
            <person name="Segurens B."/>
            <person name="Strittmatter M."/>
            <person name="Tonon T."/>
            <person name="Tregear J.W."/>
            <person name="Valentin K."/>
            <person name="von Dassow P."/>
            <person name="Yamagishi T."/>
            <person name="Van de Peer Y."/>
            <person name="Wincker P."/>
        </authorList>
    </citation>
    <scope>NUCLEOTIDE SEQUENCE [LARGE SCALE GENOMIC DNA]</scope>
    <source>
        <strain evidence="2">Ec32 / CCAP1310/4</strain>
    </source>
</reference>
<evidence type="ECO:0000313" key="1">
    <source>
        <dbReference type="EMBL" id="CBJ33176.1"/>
    </source>
</evidence>
<dbReference type="InParanoid" id="D7G166"/>
<gene>
    <name evidence="1" type="ORF">Esi_0437_0015</name>
</gene>
<name>D7G166_ECTSI</name>
<dbReference type="STRING" id="2880.D7G166"/>
<dbReference type="InterPro" id="IPR035966">
    <property type="entry name" value="PKF_sf"/>
</dbReference>
<keyword evidence="2" id="KW-1185">Reference proteome</keyword>
<dbReference type="eggNOG" id="KOG2440">
    <property type="taxonomic scope" value="Eukaryota"/>
</dbReference>
<evidence type="ECO:0000313" key="2">
    <source>
        <dbReference type="Proteomes" id="UP000002630"/>
    </source>
</evidence>
<dbReference type="PANTHER" id="PTHR45770">
    <property type="entry name" value="ATP-DEPENDENT 6-PHOSPHOFRUCTOKINASE 1"/>
    <property type="match status" value="1"/>
</dbReference>
<dbReference type="EMBL" id="FN648638">
    <property type="protein sequence ID" value="CBJ33176.1"/>
    <property type="molecule type" value="Genomic_DNA"/>
</dbReference>
<sequence length="109" mass="12197">MKTRIEEYFNDQGEVCNVKYVDPSYMIRSVAANSYDQIYCMQLAQNAVHGAMAGYTAFSVGMVNDRTVYLPMEELVAHSPRIVNPLGRTWENVLTVTRQPSTLGSRATG</sequence>
<dbReference type="InterPro" id="IPR050929">
    <property type="entry name" value="PFKA"/>
</dbReference>
<dbReference type="GO" id="GO:0003872">
    <property type="term" value="F:6-phosphofructokinase activity"/>
    <property type="evidence" value="ECO:0007669"/>
    <property type="project" value="InterPro"/>
</dbReference>
<dbReference type="AlphaFoldDB" id="D7G166"/>
<dbReference type="OrthoDB" id="537915at2759"/>